<keyword evidence="4" id="KW-0808">Transferase</keyword>
<keyword evidence="2" id="KW-0812">Transmembrane</keyword>
<keyword evidence="5" id="KW-1185">Reference proteome</keyword>
<organism evidence="3">
    <name type="scientific">Cladocopium goreaui</name>
    <dbReference type="NCBI Taxonomy" id="2562237"/>
    <lineage>
        <taxon>Eukaryota</taxon>
        <taxon>Sar</taxon>
        <taxon>Alveolata</taxon>
        <taxon>Dinophyceae</taxon>
        <taxon>Suessiales</taxon>
        <taxon>Symbiodiniaceae</taxon>
        <taxon>Cladocopium</taxon>
    </lineage>
</organism>
<evidence type="ECO:0000256" key="2">
    <source>
        <dbReference type="SAM" id="Phobius"/>
    </source>
</evidence>
<evidence type="ECO:0000313" key="4">
    <source>
        <dbReference type="EMBL" id="CAL4806657.1"/>
    </source>
</evidence>
<reference evidence="4 5" key="2">
    <citation type="submission" date="2024-05" db="EMBL/GenBank/DDBJ databases">
        <authorList>
            <person name="Chen Y."/>
            <person name="Shah S."/>
            <person name="Dougan E. K."/>
            <person name="Thang M."/>
            <person name="Chan C."/>
        </authorList>
    </citation>
    <scope>NUCLEOTIDE SEQUENCE [LARGE SCALE GENOMIC DNA]</scope>
</reference>
<name>A0A9P1M5G0_9DINO</name>
<proteinExistence type="predicted"/>
<feature type="region of interest" description="Disordered" evidence="1">
    <location>
        <begin position="147"/>
        <end position="166"/>
    </location>
</feature>
<feature type="region of interest" description="Disordered" evidence="1">
    <location>
        <begin position="1"/>
        <end position="23"/>
    </location>
</feature>
<evidence type="ECO:0000313" key="5">
    <source>
        <dbReference type="Proteomes" id="UP001152797"/>
    </source>
</evidence>
<feature type="compositionally biased region" description="Basic and acidic residues" evidence="1">
    <location>
        <begin position="147"/>
        <end position="156"/>
    </location>
</feature>
<dbReference type="Proteomes" id="UP001152797">
    <property type="component" value="Unassembled WGS sequence"/>
</dbReference>
<reference evidence="3" key="1">
    <citation type="submission" date="2022-10" db="EMBL/GenBank/DDBJ databases">
        <authorList>
            <person name="Chen Y."/>
            <person name="Dougan E. K."/>
            <person name="Chan C."/>
            <person name="Rhodes N."/>
            <person name="Thang M."/>
        </authorList>
    </citation>
    <scope>NUCLEOTIDE SEQUENCE</scope>
</reference>
<keyword evidence="2" id="KW-1133">Transmembrane helix</keyword>
<keyword evidence="2" id="KW-0472">Membrane</keyword>
<feature type="compositionally biased region" description="Polar residues" evidence="1">
    <location>
        <begin position="157"/>
        <end position="166"/>
    </location>
</feature>
<feature type="compositionally biased region" description="Basic and acidic residues" evidence="1">
    <location>
        <begin position="7"/>
        <end position="23"/>
    </location>
</feature>
<feature type="region of interest" description="Disordered" evidence="1">
    <location>
        <begin position="666"/>
        <end position="701"/>
    </location>
</feature>
<gene>
    <name evidence="3" type="ORF">C1SCF055_LOCUS43850</name>
</gene>
<comment type="caution">
    <text evidence="3">The sequence shown here is derived from an EMBL/GenBank/DDBJ whole genome shotgun (WGS) entry which is preliminary data.</text>
</comment>
<evidence type="ECO:0000313" key="3">
    <source>
        <dbReference type="EMBL" id="CAI4019345.1"/>
    </source>
</evidence>
<keyword evidence="4" id="KW-0012">Acyltransferase</keyword>
<feature type="transmembrane region" description="Helical" evidence="2">
    <location>
        <begin position="52"/>
        <end position="74"/>
    </location>
</feature>
<dbReference type="AlphaFoldDB" id="A0A9P1M5G0"/>
<dbReference type="EMBL" id="CAMXCT010006744">
    <property type="protein sequence ID" value="CAI4019345.1"/>
    <property type="molecule type" value="Genomic_DNA"/>
</dbReference>
<feature type="compositionally biased region" description="Basic and acidic residues" evidence="1">
    <location>
        <begin position="667"/>
        <end position="681"/>
    </location>
</feature>
<protein>
    <submittedName>
        <fullName evidence="4">Acyltransferase 3 domain-containing protein</fullName>
    </submittedName>
</protein>
<accession>A0A9P1M5G0</accession>
<dbReference type="EMBL" id="CAMXCT020006744">
    <property type="protein sequence ID" value="CAL1172720.1"/>
    <property type="molecule type" value="Genomic_DNA"/>
</dbReference>
<dbReference type="EMBL" id="CAMXCT030006744">
    <property type="protein sequence ID" value="CAL4806657.1"/>
    <property type="molecule type" value="Genomic_DNA"/>
</dbReference>
<evidence type="ECO:0000256" key="1">
    <source>
        <dbReference type="SAM" id="MobiDB-lite"/>
    </source>
</evidence>
<sequence length="961" mass="107106">MVQTVDPDAKAAPKPVESKELAKPKASKPHAFLRHLEIGSKFMSMIVRMRRCFLFLPLSFLFLSCIRNLIYLLMVDTDLAVARGAKRPMTPQKELTEISGRVQVGVRMMNSDFVRPIQHDITGREAIENPAPGRFTGQDERSKQCAKFTRDGEHTDAPSNGSETISTFGFIESRRPRKYAERDPKHSPHPKSFPTLLFERFVRIRRARDGLGFASISAHARNIFQPLPEVKCVREILHVARKDSPAALEDMSMAAFLTSRQLIVGKLGLAPSLREKLHSLNRGGTDPVQINLLRRGVGTGRFLASPTLTPRNPVLAIEEEGPLSLALRTFGLFFLKARKTQTPWCEQTGWDTRRMRGNRILSSARHTRTEPGGNDHTGPDIGFVRPDDYGEPVLFGERLESSTFNPRTRLRGLFTPFLKFVFIVENLREPFVMFPDMFNDLDTDEPALDPCSFLSNLGRFFGSSSAGAPVKAISLTSHIPKRPTFANGIIRIRGRVERLGRAELGFFGSLPGRIRRRRVRDRGGNRLRRTGLSTGRPGSVTSGTLLIISVHLIRPGVLIPVFQMQGGDPSAVPFLRALGEGRGVGRFARVRVGWFTGRGTLGDMSLVHLQAKTAMSSKPQLSDMSCGKWSKSPMSKLLNVFAIAPTAAELWGAQIGLVSKCDVLSQTERRSKSRGTDKDTDGDMDSNSTTSQPFVRPQWPRSLAPVARPSDVIEWIPQEKDEDDMDYFARVVMPEETVTVVTVPLLLLMRAKMPEVSKWIDGPCLSTAATKLRRNIAIWKWENDQWGKQTVITPLPSHEQNVDDATKYPPLPLFLEDARGRTLKPGPASPARGVARPKPMPKRAHKATLFRPDGRATDAAGSVVSSRETWRMRYELARKNFPIHASIDCIDGCRFALVFPIVVAHFARFSTNNLTALKLLTQEMGLAARGDADAGWSGDVWWVFMRLSMTAGRRAVHQGHI</sequence>
<dbReference type="GO" id="GO:0016746">
    <property type="term" value="F:acyltransferase activity"/>
    <property type="evidence" value="ECO:0007669"/>
    <property type="project" value="UniProtKB-KW"/>
</dbReference>